<keyword evidence="7" id="KW-0012">Acyltransferase</keyword>
<evidence type="ECO:0000256" key="7">
    <source>
        <dbReference type="ARBA" id="ARBA00023315"/>
    </source>
</evidence>
<feature type="transmembrane region" description="Helical" evidence="8">
    <location>
        <begin position="233"/>
        <end position="254"/>
    </location>
</feature>
<evidence type="ECO:0000256" key="8">
    <source>
        <dbReference type="SAM" id="Phobius"/>
    </source>
</evidence>
<gene>
    <name evidence="10" type="ORF">UFOPK1572_00572</name>
</gene>
<evidence type="ECO:0000256" key="5">
    <source>
        <dbReference type="ARBA" id="ARBA00022989"/>
    </source>
</evidence>
<dbReference type="InterPro" id="IPR036514">
    <property type="entry name" value="SGNH_hydro_sf"/>
</dbReference>
<evidence type="ECO:0000256" key="1">
    <source>
        <dbReference type="ARBA" id="ARBA00004651"/>
    </source>
</evidence>
<evidence type="ECO:0000256" key="2">
    <source>
        <dbReference type="ARBA" id="ARBA00022475"/>
    </source>
</evidence>
<dbReference type="PANTHER" id="PTHR23028">
    <property type="entry name" value="ACETYLTRANSFERASE"/>
    <property type="match status" value="1"/>
</dbReference>
<feature type="transmembrane region" description="Helical" evidence="8">
    <location>
        <begin position="130"/>
        <end position="156"/>
    </location>
</feature>
<evidence type="ECO:0000259" key="9">
    <source>
        <dbReference type="Pfam" id="PF01757"/>
    </source>
</evidence>
<evidence type="ECO:0000256" key="6">
    <source>
        <dbReference type="ARBA" id="ARBA00023136"/>
    </source>
</evidence>
<feature type="transmembrane region" description="Helical" evidence="8">
    <location>
        <begin position="168"/>
        <end position="188"/>
    </location>
</feature>
<dbReference type="Gene3D" id="3.40.50.1110">
    <property type="entry name" value="SGNH hydrolase"/>
    <property type="match status" value="1"/>
</dbReference>
<dbReference type="Pfam" id="PF01757">
    <property type="entry name" value="Acyl_transf_3"/>
    <property type="match status" value="1"/>
</dbReference>
<feature type="transmembrane region" description="Helical" evidence="8">
    <location>
        <begin position="316"/>
        <end position="338"/>
    </location>
</feature>
<dbReference type="EMBL" id="CAEZTC010000053">
    <property type="protein sequence ID" value="CAB4557226.1"/>
    <property type="molecule type" value="Genomic_DNA"/>
</dbReference>
<dbReference type="GO" id="GO:0016747">
    <property type="term" value="F:acyltransferase activity, transferring groups other than amino-acyl groups"/>
    <property type="evidence" value="ECO:0007669"/>
    <property type="project" value="InterPro"/>
</dbReference>
<feature type="transmembrane region" description="Helical" evidence="8">
    <location>
        <begin position="55"/>
        <end position="76"/>
    </location>
</feature>
<dbReference type="AlphaFoldDB" id="A0A6J6D1F8"/>
<keyword evidence="6 8" id="KW-0472">Membrane</keyword>
<dbReference type="PANTHER" id="PTHR23028:SF53">
    <property type="entry name" value="ACYL_TRANSF_3 DOMAIN-CONTAINING PROTEIN"/>
    <property type="match status" value="1"/>
</dbReference>
<evidence type="ECO:0000313" key="10">
    <source>
        <dbReference type="EMBL" id="CAB4557226.1"/>
    </source>
</evidence>
<keyword evidence="5 8" id="KW-1133">Transmembrane helix</keyword>
<keyword evidence="4 8" id="KW-0812">Transmembrane</keyword>
<dbReference type="GO" id="GO:0009103">
    <property type="term" value="P:lipopolysaccharide biosynthetic process"/>
    <property type="evidence" value="ECO:0007669"/>
    <property type="project" value="TreeGrafter"/>
</dbReference>
<protein>
    <submittedName>
        <fullName evidence="10">Unannotated protein</fullName>
    </submittedName>
</protein>
<name>A0A6J6D1F8_9ZZZZ</name>
<keyword evidence="3" id="KW-0808">Transferase</keyword>
<dbReference type="InterPro" id="IPR002656">
    <property type="entry name" value="Acyl_transf_3_dom"/>
</dbReference>
<sequence>MLIALMTYVAFFERDYLGTLRGDVIAGVSYVANWFQIWTGSSYTSSAEFAPLRHLWSLAVEEQFYIVWPVLMFVLLRRVRGRAIAIFGGIFLLAAIAISVYTAVMYVPGNLSDASQTMSLFGREVQRTDFLYLGTLSRSSGLLLGAALATVWQPWAIRRGTAGKNANALDLAGVASLGALAFMCVQFKDVVLVEDVGSQGYDLLYQGGFALVGVATLIAIATVTHPRSRLGRYVLGSTVLVWIGRRSYGLYLYHWVIFQIYRQDTKQLGTPLGIAEFVGLVALSLALSEVSYRFIETPIRKGQISAAYRRWRAHQGGVRGPLPVAVAAFAIVPLFAIVSMAGATVNTNDVQQGLDDNEGAVVTTPTTVPTTATSIAPPTTQPVQKFDIFALGDSVMLGSAKKLTAQGIVVDAVKSRQVREGLQVINYYTSIGQLGDNVVIHLGTNGSTTTETFHQLMEPMANVKRVVVLTVRVPRRPYQQANNDIIRALPARFPNVTVVDWHELSKDNKSWFAGDGVHLNGAGQDAYVAAILAALGRTPVAPPATTVAPTP</sequence>
<dbReference type="SUPFAM" id="SSF52266">
    <property type="entry name" value="SGNH hydrolase"/>
    <property type="match status" value="1"/>
</dbReference>
<reference evidence="10" key="1">
    <citation type="submission" date="2020-05" db="EMBL/GenBank/DDBJ databases">
        <authorList>
            <person name="Chiriac C."/>
            <person name="Salcher M."/>
            <person name="Ghai R."/>
            <person name="Kavagutti S V."/>
        </authorList>
    </citation>
    <scope>NUCLEOTIDE SEQUENCE</scope>
</reference>
<dbReference type="GO" id="GO:0005886">
    <property type="term" value="C:plasma membrane"/>
    <property type="evidence" value="ECO:0007669"/>
    <property type="project" value="UniProtKB-SubCell"/>
</dbReference>
<keyword evidence="2" id="KW-1003">Cell membrane</keyword>
<evidence type="ECO:0000256" key="3">
    <source>
        <dbReference type="ARBA" id="ARBA00022679"/>
    </source>
</evidence>
<proteinExistence type="predicted"/>
<organism evidence="10">
    <name type="scientific">freshwater metagenome</name>
    <dbReference type="NCBI Taxonomy" id="449393"/>
    <lineage>
        <taxon>unclassified sequences</taxon>
        <taxon>metagenomes</taxon>
        <taxon>ecological metagenomes</taxon>
    </lineage>
</organism>
<feature type="transmembrane region" description="Helical" evidence="8">
    <location>
        <begin position="83"/>
        <end position="107"/>
    </location>
</feature>
<feature type="transmembrane region" description="Helical" evidence="8">
    <location>
        <begin position="274"/>
        <end position="295"/>
    </location>
</feature>
<feature type="transmembrane region" description="Helical" evidence="8">
    <location>
        <begin position="203"/>
        <end position="221"/>
    </location>
</feature>
<accession>A0A6J6D1F8</accession>
<comment type="subcellular location">
    <subcellularLocation>
        <location evidence="1">Cell membrane</location>
        <topology evidence="1">Multi-pass membrane protein</topology>
    </subcellularLocation>
</comment>
<feature type="domain" description="Acyltransferase 3" evidence="9">
    <location>
        <begin position="28"/>
        <end position="288"/>
    </location>
</feature>
<evidence type="ECO:0000256" key="4">
    <source>
        <dbReference type="ARBA" id="ARBA00022692"/>
    </source>
</evidence>
<dbReference type="InterPro" id="IPR050879">
    <property type="entry name" value="Acyltransferase_3"/>
</dbReference>